<keyword evidence="3" id="KW-1185">Reference proteome</keyword>
<protein>
    <submittedName>
        <fullName evidence="2">Polyketide biosynthesis acyl-carrier-protein AcpK</fullName>
    </submittedName>
</protein>
<dbReference type="EMBL" id="BMTL01000015">
    <property type="protein sequence ID" value="GGR96631.1"/>
    <property type="molecule type" value="Genomic_DNA"/>
</dbReference>
<dbReference type="Pfam" id="PF00550">
    <property type="entry name" value="PP-binding"/>
    <property type="match status" value="1"/>
</dbReference>
<dbReference type="Gene3D" id="1.10.1200.10">
    <property type="entry name" value="ACP-like"/>
    <property type="match status" value="1"/>
</dbReference>
<gene>
    <name evidence="2" type="primary">acpK</name>
    <name evidence="2" type="ORF">GCM10010269_39350</name>
</gene>
<evidence type="ECO:0000313" key="2">
    <source>
        <dbReference type="EMBL" id="GGR96631.1"/>
    </source>
</evidence>
<sequence length="91" mass="9873">MNGSAESVPGTDSAEERVLAVLRRTTLEIVPEVDPALFTPDRTLSDLGCNSIDRAEIVTLAMEELDIAVPVHEFHQGMDLAALAAIMRKQL</sequence>
<dbReference type="InterPro" id="IPR009081">
    <property type="entry name" value="PP-bd_ACP"/>
</dbReference>
<accession>A0A918FXP7</accession>
<reference evidence="2" key="2">
    <citation type="submission" date="2020-09" db="EMBL/GenBank/DDBJ databases">
        <authorList>
            <person name="Sun Q."/>
            <person name="Ohkuma M."/>
        </authorList>
    </citation>
    <scope>NUCLEOTIDE SEQUENCE</scope>
    <source>
        <strain evidence="2">JCM 4386</strain>
    </source>
</reference>
<evidence type="ECO:0000313" key="3">
    <source>
        <dbReference type="Proteomes" id="UP000606194"/>
    </source>
</evidence>
<organism evidence="2 3">
    <name type="scientific">Streptomyces humidus</name>
    <dbReference type="NCBI Taxonomy" id="52259"/>
    <lineage>
        <taxon>Bacteria</taxon>
        <taxon>Bacillati</taxon>
        <taxon>Actinomycetota</taxon>
        <taxon>Actinomycetes</taxon>
        <taxon>Kitasatosporales</taxon>
        <taxon>Streptomycetaceae</taxon>
        <taxon>Streptomyces</taxon>
    </lineage>
</organism>
<reference evidence="2" key="1">
    <citation type="journal article" date="2014" name="Int. J. Syst. Evol. Microbiol.">
        <title>Complete genome sequence of Corynebacterium casei LMG S-19264T (=DSM 44701T), isolated from a smear-ripened cheese.</title>
        <authorList>
            <consortium name="US DOE Joint Genome Institute (JGI-PGF)"/>
            <person name="Walter F."/>
            <person name="Albersmeier A."/>
            <person name="Kalinowski J."/>
            <person name="Ruckert C."/>
        </authorList>
    </citation>
    <scope>NUCLEOTIDE SEQUENCE</scope>
    <source>
        <strain evidence="2">JCM 4386</strain>
    </source>
</reference>
<dbReference type="RefSeq" id="WP_190150587.1">
    <property type="nucleotide sequence ID" value="NZ_BMTL01000015.1"/>
</dbReference>
<dbReference type="AlphaFoldDB" id="A0A918FXP7"/>
<dbReference type="PROSITE" id="PS50075">
    <property type="entry name" value="CARRIER"/>
    <property type="match status" value="1"/>
</dbReference>
<feature type="domain" description="Carrier" evidence="1">
    <location>
        <begin position="13"/>
        <end position="91"/>
    </location>
</feature>
<dbReference type="InterPro" id="IPR036736">
    <property type="entry name" value="ACP-like_sf"/>
</dbReference>
<proteinExistence type="predicted"/>
<dbReference type="Proteomes" id="UP000606194">
    <property type="component" value="Unassembled WGS sequence"/>
</dbReference>
<name>A0A918FXP7_9ACTN</name>
<comment type="caution">
    <text evidence="2">The sequence shown here is derived from an EMBL/GenBank/DDBJ whole genome shotgun (WGS) entry which is preliminary data.</text>
</comment>
<evidence type="ECO:0000259" key="1">
    <source>
        <dbReference type="PROSITE" id="PS50075"/>
    </source>
</evidence>
<dbReference type="SUPFAM" id="SSF47336">
    <property type="entry name" value="ACP-like"/>
    <property type="match status" value="1"/>
</dbReference>